<organism evidence="5 6">
    <name type="scientific">Pigmentiphaga litoralis</name>
    <dbReference type="NCBI Taxonomy" id="516702"/>
    <lineage>
        <taxon>Bacteria</taxon>
        <taxon>Pseudomonadati</taxon>
        <taxon>Pseudomonadota</taxon>
        <taxon>Betaproteobacteria</taxon>
        <taxon>Burkholderiales</taxon>
        <taxon>Alcaligenaceae</taxon>
        <taxon>Pigmentiphaga</taxon>
    </lineage>
</organism>
<dbReference type="SUPFAM" id="SSF46785">
    <property type="entry name" value="Winged helix' DNA-binding domain"/>
    <property type="match status" value="2"/>
</dbReference>
<dbReference type="GO" id="GO:0003700">
    <property type="term" value="F:DNA-binding transcription factor activity"/>
    <property type="evidence" value="ECO:0007669"/>
    <property type="project" value="InterPro"/>
</dbReference>
<gene>
    <name evidence="5" type="ORF">FHW18_005475</name>
</gene>
<dbReference type="RefSeq" id="WP_306455956.1">
    <property type="nucleotide sequence ID" value="NZ_JACBYR010000004.1"/>
</dbReference>
<dbReference type="PANTHER" id="PTHR43537:SF45">
    <property type="entry name" value="GNTR FAMILY REGULATORY PROTEIN"/>
    <property type="match status" value="1"/>
</dbReference>
<comment type="caution">
    <text evidence="5">The sequence shown here is derived from an EMBL/GenBank/DDBJ whole genome shotgun (WGS) entry which is preliminary data.</text>
</comment>
<accession>A0A7Y9J1C4</accession>
<dbReference type="InterPro" id="IPR000524">
    <property type="entry name" value="Tscrpt_reg_HTH_GntR"/>
</dbReference>
<sequence>MPELLLAEKIGTSRTPVQVAMRYLATIGVVRQDANRRFFMAKNSDELGGMAEALGATPDDPLYLDIAQARLSGTLPDEVNESELMRRFDVARSTLRKVLSRIANEGWAEQRVGSGWLFLPMINSPEAYEESYLFRQSIEPAGLLSSSFQSDPAKLLDIRREQEHIVAGGFETMTAIELFEANSRFHETLATWSGNRFIAQSVRRMDQLRRLVEYSQAANRPARSTQAREHLAILDAVAKQDLVGAAGLMRSHLEDARRAKVFGAGNIVVKKTSG</sequence>
<dbReference type="Gene3D" id="1.20.120.530">
    <property type="entry name" value="GntR ligand-binding domain-like"/>
    <property type="match status" value="1"/>
</dbReference>
<dbReference type="Proteomes" id="UP000542125">
    <property type="component" value="Unassembled WGS sequence"/>
</dbReference>
<dbReference type="SUPFAM" id="SSF48008">
    <property type="entry name" value="GntR ligand-binding domain-like"/>
    <property type="match status" value="1"/>
</dbReference>
<dbReference type="EMBL" id="JACBYR010000004">
    <property type="protein sequence ID" value="NYE86149.1"/>
    <property type="molecule type" value="Genomic_DNA"/>
</dbReference>
<dbReference type="InterPro" id="IPR008920">
    <property type="entry name" value="TF_FadR/GntR_C"/>
</dbReference>
<dbReference type="Pfam" id="PF00392">
    <property type="entry name" value="GntR"/>
    <property type="match status" value="1"/>
</dbReference>
<dbReference type="InterPro" id="IPR036388">
    <property type="entry name" value="WH-like_DNA-bd_sf"/>
</dbReference>
<dbReference type="InterPro" id="IPR036390">
    <property type="entry name" value="WH_DNA-bd_sf"/>
</dbReference>
<evidence type="ECO:0000313" key="6">
    <source>
        <dbReference type="Proteomes" id="UP000542125"/>
    </source>
</evidence>
<dbReference type="Pfam" id="PF07729">
    <property type="entry name" value="FCD"/>
    <property type="match status" value="1"/>
</dbReference>
<protein>
    <submittedName>
        <fullName evidence="5">DNA-binding GntR family transcriptional regulator</fullName>
    </submittedName>
</protein>
<keyword evidence="3" id="KW-0804">Transcription</keyword>
<dbReference type="GO" id="GO:0003677">
    <property type="term" value="F:DNA binding"/>
    <property type="evidence" value="ECO:0007669"/>
    <property type="project" value="UniProtKB-KW"/>
</dbReference>
<dbReference type="Gene3D" id="1.10.10.10">
    <property type="entry name" value="Winged helix-like DNA-binding domain superfamily/Winged helix DNA-binding domain"/>
    <property type="match status" value="1"/>
</dbReference>
<dbReference type="AlphaFoldDB" id="A0A7Y9J1C4"/>
<dbReference type="InterPro" id="IPR011711">
    <property type="entry name" value="GntR_C"/>
</dbReference>
<dbReference type="SMART" id="SM00895">
    <property type="entry name" value="FCD"/>
    <property type="match status" value="1"/>
</dbReference>
<evidence type="ECO:0000313" key="5">
    <source>
        <dbReference type="EMBL" id="NYE86149.1"/>
    </source>
</evidence>
<reference evidence="5 6" key="1">
    <citation type="submission" date="2020-07" db="EMBL/GenBank/DDBJ databases">
        <title>Genomic Encyclopedia of Type Strains, Phase IV (KMG-V): Genome sequencing to study the core and pangenomes of soil and plant-associated prokaryotes.</title>
        <authorList>
            <person name="Whitman W."/>
        </authorList>
    </citation>
    <scope>NUCLEOTIDE SEQUENCE [LARGE SCALE GENOMIC DNA]</scope>
    <source>
        <strain evidence="5 6">SAS40</strain>
    </source>
</reference>
<evidence type="ECO:0000256" key="1">
    <source>
        <dbReference type="ARBA" id="ARBA00023015"/>
    </source>
</evidence>
<name>A0A7Y9J1C4_9BURK</name>
<keyword evidence="6" id="KW-1185">Reference proteome</keyword>
<evidence type="ECO:0000256" key="2">
    <source>
        <dbReference type="ARBA" id="ARBA00023125"/>
    </source>
</evidence>
<evidence type="ECO:0000259" key="4">
    <source>
        <dbReference type="SMART" id="SM00895"/>
    </source>
</evidence>
<feature type="domain" description="GntR C-terminal" evidence="4">
    <location>
        <begin position="130"/>
        <end position="255"/>
    </location>
</feature>
<dbReference type="PANTHER" id="PTHR43537">
    <property type="entry name" value="TRANSCRIPTIONAL REGULATOR, GNTR FAMILY"/>
    <property type="match status" value="1"/>
</dbReference>
<keyword evidence="1" id="KW-0805">Transcription regulation</keyword>
<proteinExistence type="predicted"/>
<keyword evidence="2 5" id="KW-0238">DNA-binding</keyword>
<evidence type="ECO:0000256" key="3">
    <source>
        <dbReference type="ARBA" id="ARBA00023163"/>
    </source>
</evidence>